<reference evidence="2" key="2">
    <citation type="submission" date="2018-05" db="EMBL/GenBank/DDBJ databases">
        <title>OpunRS2 (Oryza punctata Reference Sequence Version 2).</title>
        <authorList>
            <person name="Zhang J."/>
            <person name="Kudrna D."/>
            <person name="Lee S."/>
            <person name="Talag J."/>
            <person name="Welchert J."/>
            <person name="Wing R.A."/>
        </authorList>
    </citation>
    <scope>NUCLEOTIDE SEQUENCE [LARGE SCALE GENOMIC DNA]</scope>
</reference>
<dbReference type="InterPro" id="IPR044789">
    <property type="entry name" value="Put_A1-4-GlycosylTfrase_plant"/>
</dbReference>
<feature type="compositionally biased region" description="Low complexity" evidence="1">
    <location>
        <begin position="65"/>
        <end position="83"/>
    </location>
</feature>
<dbReference type="AlphaFoldDB" id="A0A0E0JI19"/>
<evidence type="ECO:0008006" key="4">
    <source>
        <dbReference type="Google" id="ProtNLM"/>
    </source>
</evidence>
<feature type="region of interest" description="Disordered" evidence="1">
    <location>
        <begin position="54"/>
        <end position="83"/>
    </location>
</feature>
<dbReference type="EnsemblPlants" id="OPUNC01G13900.1">
    <property type="protein sequence ID" value="OPUNC01G13900.1"/>
    <property type="gene ID" value="OPUNC01G13900"/>
</dbReference>
<dbReference type="Gramene" id="OPUNC01G13900.1">
    <property type="protein sequence ID" value="OPUNC01G13900.1"/>
    <property type="gene ID" value="OPUNC01G13900"/>
</dbReference>
<accession>A0A0E0JI19</accession>
<dbReference type="PANTHER" id="PTHR46781">
    <property type="entry name" value="ALPHA 1,4-GLYCOSYLTRANSFERASE FAMILY PROTEIN"/>
    <property type="match status" value="1"/>
</dbReference>
<keyword evidence="3" id="KW-1185">Reference proteome</keyword>
<protein>
    <recommendedName>
        <fullName evidence="4">Alpha 1,4-glycosyltransferase domain-containing protein</fullName>
    </recommendedName>
</protein>
<dbReference type="HOGENOM" id="CLU_1629717_0_0_1"/>
<dbReference type="PANTHER" id="PTHR46781:SF5">
    <property type="entry name" value="ALPHA 1,4-GLYCOSYLTRANSFERASE FAMILY PROTEIN"/>
    <property type="match status" value="1"/>
</dbReference>
<evidence type="ECO:0000256" key="1">
    <source>
        <dbReference type="SAM" id="MobiDB-lite"/>
    </source>
</evidence>
<evidence type="ECO:0000313" key="3">
    <source>
        <dbReference type="Proteomes" id="UP000026962"/>
    </source>
</evidence>
<reference evidence="2" key="1">
    <citation type="submission" date="2015-04" db="UniProtKB">
        <authorList>
            <consortium name="EnsemblPlants"/>
        </authorList>
    </citation>
    <scope>IDENTIFICATION</scope>
</reference>
<evidence type="ECO:0000313" key="2">
    <source>
        <dbReference type="EnsemblPlants" id="OPUNC01G13900.1"/>
    </source>
</evidence>
<dbReference type="STRING" id="4537.A0A0E0JI19"/>
<name>A0A0E0JI19_ORYPU</name>
<proteinExistence type="predicted"/>
<sequence>MTWLSPLTQFGRCELLMMESLFRSHYDTCVLIASDTMDSEGGSDKLRPHILPPDQHTGEGVGRHGAAVGTSAPAASPSGSTSPTSPCYIYKYGGVYLDTDVVAFTLFLNLRNAIGVQAMDASTGDCVNLQWTVPGVEGCGEVESMPEVDRRPEAEADLTELSP</sequence>
<dbReference type="Proteomes" id="UP000026962">
    <property type="component" value="Chromosome 1"/>
</dbReference>
<organism evidence="2">
    <name type="scientific">Oryza punctata</name>
    <name type="common">Red rice</name>
    <dbReference type="NCBI Taxonomy" id="4537"/>
    <lineage>
        <taxon>Eukaryota</taxon>
        <taxon>Viridiplantae</taxon>
        <taxon>Streptophyta</taxon>
        <taxon>Embryophyta</taxon>
        <taxon>Tracheophyta</taxon>
        <taxon>Spermatophyta</taxon>
        <taxon>Magnoliopsida</taxon>
        <taxon>Liliopsida</taxon>
        <taxon>Poales</taxon>
        <taxon>Poaceae</taxon>
        <taxon>BOP clade</taxon>
        <taxon>Oryzoideae</taxon>
        <taxon>Oryzeae</taxon>
        <taxon>Oryzinae</taxon>
        <taxon>Oryza</taxon>
    </lineage>
</organism>
<dbReference type="eggNOG" id="KOG1928">
    <property type="taxonomic scope" value="Eukaryota"/>
</dbReference>
<feature type="region of interest" description="Disordered" evidence="1">
    <location>
        <begin position="143"/>
        <end position="163"/>
    </location>
</feature>